<keyword evidence="3" id="KW-1185">Reference proteome</keyword>
<name>Q7U3E1_PARMW</name>
<evidence type="ECO:0000313" key="2">
    <source>
        <dbReference type="EMBL" id="CAE09006.1"/>
    </source>
</evidence>
<dbReference type="KEGG" id="syw:SYNW2491"/>
<dbReference type="Proteomes" id="UP000001422">
    <property type="component" value="Chromosome"/>
</dbReference>
<evidence type="ECO:0000313" key="3">
    <source>
        <dbReference type="Proteomes" id="UP000001422"/>
    </source>
</evidence>
<keyword evidence="1" id="KW-1133">Transmembrane helix</keyword>
<sequence>MIPIVLVLRQDVQSVEAAVPGMVGVVTTIGVVQTLEDEVDGRFCLQLLAEQQRRDVPKELTHLIVVIFFYCSVTGTCLLYAMHQNDELIWSPLLHFECICWVTLTMLLRRSDLECCFEAVYCSLDRYVFNSHVDGRQKGQRYEFC</sequence>
<evidence type="ECO:0000256" key="1">
    <source>
        <dbReference type="SAM" id="Phobius"/>
    </source>
</evidence>
<protein>
    <submittedName>
        <fullName evidence="2">Uncharacterized protein</fullName>
    </submittedName>
</protein>
<dbReference type="HOGENOM" id="CLU_1785938_0_0_3"/>
<accession>Q7U3E1</accession>
<gene>
    <name evidence="2" type="ordered locus">SYNW2491</name>
</gene>
<dbReference type="EMBL" id="BX569695">
    <property type="protein sequence ID" value="CAE09006.1"/>
    <property type="molecule type" value="Genomic_DNA"/>
</dbReference>
<keyword evidence="1" id="KW-0472">Membrane</keyword>
<feature type="transmembrane region" description="Helical" evidence="1">
    <location>
        <begin position="60"/>
        <end position="82"/>
    </location>
</feature>
<keyword evidence="1" id="KW-0812">Transmembrane</keyword>
<dbReference type="AlphaFoldDB" id="Q7U3E1"/>
<reference evidence="2 3" key="1">
    <citation type="journal article" date="2003" name="Nature">
        <title>The genome of a motile marine Synechococcus.</title>
        <authorList>
            <person name="Palenik B."/>
            <person name="Brahamsha B."/>
            <person name="Larimer F."/>
            <person name="Land M."/>
            <person name="Hauser L."/>
            <person name="Chain P."/>
            <person name="Lamerdin J."/>
            <person name="Regala W."/>
            <person name="Allen E.A."/>
            <person name="McCarren J."/>
            <person name="Paulsen I."/>
            <person name="Dufresne A."/>
            <person name="Partensky F."/>
            <person name="Webb E."/>
            <person name="Waterbury J."/>
        </authorList>
    </citation>
    <scope>NUCLEOTIDE SEQUENCE [LARGE SCALE GENOMIC DNA]</scope>
    <source>
        <strain evidence="2 3">WH8102</strain>
    </source>
</reference>
<proteinExistence type="predicted"/>
<dbReference type="STRING" id="84588.SYNW2491"/>
<organism evidence="2 3">
    <name type="scientific">Parasynechococcus marenigrum (strain WH8102)</name>
    <dbReference type="NCBI Taxonomy" id="84588"/>
    <lineage>
        <taxon>Bacteria</taxon>
        <taxon>Bacillati</taxon>
        <taxon>Cyanobacteriota</taxon>
        <taxon>Cyanophyceae</taxon>
        <taxon>Synechococcales</taxon>
        <taxon>Prochlorococcaceae</taxon>
        <taxon>Parasynechococcus</taxon>
        <taxon>Parasynechococcus marenigrum</taxon>
    </lineage>
</organism>